<accession>A0AAV5VAQ5</accession>
<gene>
    <name evidence="1" type="ORF">PFISCL1PPCAC_8029</name>
</gene>
<dbReference type="AlphaFoldDB" id="A0AAV5VAQ5"/>
<name>A0AAV5VAQ5_9BILA</name>
<keyword evidence="2" id="KW-1185">Reference proteome</keyword>
<evidence type="ECO:0000313" key="2">
    <source>
        <dbReference type="Proteomes" id="UP001432322"/>
    </source>
</evidence>
<reference evidence="1" key="1">
    <citation type="submission" date="2023-10" db="EMBL/GenBank/DDBJ databases">
        <title>Genome assembly of Pristionchus species.</title>
        <authorList>
            <person name="Yoshida K."/>
            <person name="Sommer R.J."/>
        </authorList>
    </citation>
    <scope>NUCLEOTIDE SEQUENCE</scope>
    <source>
        <strain evidence="1">RS5133</strain>
    </source>
</reference>
<organism evidence="1 2">
    <name type="scientific">Pristionchus fissidentatus</name>
    <dbReference type="NCBI Taxonomy" id="1538716"/>
    <lineage>
        <taxon>Eukaryota</taxon>
        <taxon>Metazoa</taxon>
        <taxon>Ecdysozoa</taxon>
        <taxon>Nematoda</taxon>
        <taxon>Chromadorea</taxon>
        <taxon>Rhabditida</taxon>
        <taxon>Rhabditina</taxon>
        <taxon>Diplogasteromorpha</taxon>
        <taxon>Diplogasteroidea</taxon>
        <taxon>Neodiplogasteridae</taxon>
        <taxon>Pristionchus</taxon>
    </lineage>
</organism>
<feature type="non-terminal residue" evidence="1">
    <location>
        <position position="263"/>
    </location>
</feature>
<proteinExistence type="predicted"/>
<sequence length="263" mass="29304">MRSRLLQFAESSEGRELDRVEEGAQLILANQRKRTQHLKRRSNPECVTAVVGLVGATVEATILLEYSPFDEFADLLPGKNTLVPQSIGQRESGNGTVRRTAMTLISGHLSDSSIVVDALLHELAQSLPVNARIVAEHICDGNSAIHVSHVALRLGALTRETSQFSLCLLHSVQNRRSLDLAHVISQNGETQQRRVSLRQIARIVHLPTYRTLGIDGSRERTTESTRILSSSSKIQPINARRDLVLHWIGSRLDSRSRDDYRIL</sequence>
<protein>
    <submittedName>
        <fullName evidence="1">Uncharacterized protein</fullName>
    </submittedName>
</protein>
<dbReference type="EMBL" id="BTSY01000002">
    <property type="protein sequence ID" value="GMT16732.1"/>
    <property type="molecule type" value="Genomic_DNA"/>
</dbReference>
<evidence type="ECO:0000313" key="1">
    <source>
        <dbReference type="EMBL" id="GMT16732.1"/>
    </source>
</evidence>
<dbReference type="Proteomes" id="UP001432322">
    <property type="component" value="Unassembled WGS sequence"/>
</dbReference>
<comment type="caution">
    <text evidence="1">The sequence shown here is derived from an EMBL/GenBank/DDBJ whole genome shotgun (WGS) entry which is preliminary data.</text>
</comment>